<evidence type="ECO:0000256" key="3">
    <source>
        <dbReference type="SAM" id="SignalP"/>
    </source>
</evidence>
<dbReference type="CDD" id="cd12087">
    <property type="entry name" value="TM_EGFR-like"/>
    <property type="match status" value="1"/>
</dbReference>
<keyword evidence="2" id="KW-0812">Transmembrane</keyword>
<evidence type="ECO:0000313" key="4">
    <source>
        <dbReference type="EMBL" id="VUC22334.1"/>
    </source>
</evidence>
<keyword evidence="5" id="KW-1185">Reference proteome</keyword>
<comment type="caution">
    <text evidence="4">The sequence shown here is derived from an EMBL/GenBank/DDBJ whole genome shotgun (WGS) entry which is preliminary data.</text>
</comment>
<protein>
    <recommendedName>
        <fullName evidence="6">Mid2 domain-containing protein</fullName>
    </recommendedName>
</protein>
<organism evidence="4 5">
    <name type="scientific">Bionectria ochroleuca</name>
    <name type="common">Gliocladium roseum</name>
    <dbReference type="NCBI Taxonomy" id="29856"/>
    <lineage>
        <taxon>Eukaryota</taxon>
        <taxon>Fungi</taxon>
        <taxon>Dikarya</taxon>
        <taxon>Ascomycota</taxon>
        <taxon>Pezizomycotina</taxon>
        <taxon>Sordariomycetes</taxon>
        <taxon>Hypocreomycetidae</taxon>
        <taxon>Hypocreales</taxon>
        <taxon>Bionectriaceae</taxon>
        <taxon>Clonostachys</taxon>
    </lineage>
</organism>
<gene>
    <name evidence="4" type="ORF">CLO192961_LOCUS82015</name>
</gene>
<accession>A0ABY6TUI9</accession>
<feature type="signal peptide" evidence="3">
    <location>
        <begin position="1"/>
        <end position="19"/>
    </location>
</feature>
<dbReference type="Proteomes" id="UP000766486">
    <property type="component" value="Unassembled WGS sequence"/>
</dbReference>
<feature type="compositionally biased region" description="Basic and acidic residues" evidence="1">
    <location>
        <begin position="231"/>
        <end position="241"/>
    </location>
</feature>
<keyword evidence="2" id="KW-0472">Membrane</keyword>
<keyword evidence="2" id="KW-1133">Transmembrane helix</keyword>
<sequence>MHYCASQIVLALIFLLTTSKDGLIEGRSPAGSTQRVESSVNAEYGQYKGYSDDALADDTIEKESSGDHSGSLADYAVQSLYKRLAKCDGGQSVCGNGCMPQNADCCNGNSYCKEGTECTESGRCRLVVTTSTIASATSSTDAISFLLSSILDVVKTTSIQTSTETDTRSSVIVEIIRTVTAQPLDENNGSSGNGTTSTGIIAGATVGGVVAGALAMGGLWFLFRRRKRGTEHQEDLGESKPSEPTPSPFSYPEPSPKGSKPTTELDSTYVLEMECHRSTIKGKTRLAELEQPTHLVELDASQYPHR</sequence>
<reference evidence="4 5" key="1">
    <citation type="submission" date="2019-06" db="EMBL/GenBank/DDBJ databases">
        <authorList>
            <person name="Broberg M."/>
        </authorList>
    </citation>
    <scope>NUCLEOTIDE SEQUENCE [LARGE SCALE GENOMIC DNA]</scope>
</reference>
<evidence type="ECO:0008006" key="6">
    <source>
        <dbReference type="Google" id="ProtNLM"/>
    </source>
</evidence>
<feature type="compositionally biased region" description="Pro residues" evidence="1">
    <location>
        <begin position="243"/>
        <end position="255"/>
    </location>
</feature>
<feature type="transmembrane region" description="Helical" evidence="2">
    <location>
        <begin position="200"/>
        <end position="223"/>
    </location>
</feature>
<evidence type="ECO:0000256" key="2">
    <source>
        <dbReference type="SAM" id="Phobius"/>
    </source>
</evidence>
<name>A0ABY6TUI9_BIOOC</name>
<keyword evidence="3" id="KW-0732">Signal</keyword>
<feature type="chain" id="PRO_5046919454" description="Mid2 domain-containing protein" evidence="3">
    <location>
        <begin position="20"/>
        <end position="306"/>
    </location>
</feature>
<evidence type="ECO:0000313" key="5">
    <source>
        <dbReference type="Proteomes" id="UP000766486"/>
    </source>
</evidence>
<evidence type="ECO:0000256" key="1">
    <source>
        <dbReference type="SAM" id="MobiDB-lite"/>
    </source>
</evidence>
<proteinExistence type="predicted"/>
<dbReference type="EMBL" id="CABFNS010000551">
    <property type="protein sequence ID" value="VUC22334.1"/>
    <property type="molecule type" value="Genomic_DNA"/>
</dbReference>
<feature type="region of interest" description="Disordered" evidence="1">
    <location>
        <begin position="231"/>
        <end position="267"/>
    </location>
</feature>